<dbReference type="OrthoDB" id="1917198at2759"/>
<sequence length="386" mass="42827">MSDDQQEEEWLYGGENVPKTEPALAGQEDGESESKEEGGAEDNGETFGEEGDTTPSAAVVTDGTTTVKEGAEEDEDGRDDEEEDDEDDDEDSDDDDDGVQVVIGDIKSSTVTTQGPFASKRPAGPPPDKKGKFSSDDFEGVGTINGVPAQDFSLDSIEEKPWRKPGADLTDYFNYGFTEETWRAYCDRQKRLRYESGNTMPTIERERKHHPQGGSHPTTIPIVGSDNSKYGVPPNVVFPKKFGMQDRMPKDIQRITRGRDEHRENTIQVMTADRREYSRKAFDMPPPPIPPPPFDLSVPPPSRFPPPDPYGGPPDFFNHPPPPRYYPEEHIDYEEQQWMDSAWEANLKGPGPSGITTVVPLTKVPHLPPPPGEGDDLDPPSQDKKT</sequence>
<feature type="compositionally biased region" description="Polar residues" evidence="5">
    <location>
        <begin position="107"/>
        <end position="116"/>
    </location>
</feature>
<keyword evidence="3" id="KW-0507">mRNA processing</keyword>
<comment type="similarity">
    <text evidence="2">Belongs to the FIP1 family.</text>
</comment>
<evidence type="ECO:0000256" key="3">
    <source>
        <dbReference type="ARBA" id="ARBA00022664"/>
    </source>
</evidence>
<comment type="caution">
    <text evidence="7">The sequence shown here is derived from an EMBL/GenBank/DDBJ whole genome shotgun (WGS) entry which is preliminary data.</text>
</comment>
<feature type="compositionally biased region" description="Acidic residues" evidence="5">
    <location>
        <begin position="39"/>
        <end position="52"/>
    </location>
</feature>
<dbReference type="InterPro" id="IPR051187">
    <property type="entry name" value="Pre-mRNA_3'-end_processing_reg"/>
</dbReference>
<feature type="compositionally biased region" description="Acidic residues" evidence="5">
    <location>
        <begin position="1"/>
        <end position="10"/>
    </location>
</feature>
<organism evidence="7 8">
    <name type="scientific">Allacma fusca</name>
    <dbReference type="NCBI Taxonomy" id="39272"/>
    <lineage>
        <taxon>Eukaryota</taxon>
        <taxon>Metazoa</taxon>
        <taxon>Ecdysozoa</taxon>
        <taxon>Arthropoda</taxon>
        <taxon>Hexapoda</taxon>
        <taxon>Collembola</taxon>
        <taxon>Symphypleona</taxon>
        <taxon>Sminthuridae</taxon>
        <taxon>Allacma</taxon>
    </lineage>
</organism>
<dbReference type="InterPro" id="IPR007854">
    <property type="entry name" value="Fip1_dom"/>
</dbReference>
<evidence type="ECO:0000256" key="1">
    <source>
        <dbReference type="ARBA" id="ARBA00004123"/>
    </source>
</evidence>
<dbReference type="AlphaFoldDB" id="A0A8J2LTV5"/>
<dbReference type="PANTHER" id="PTHR13484">
    <property type="entry name" value="FIP1-LIKE 1 PROTEIN"/>
    <property type="match status" value="1"/>
</dbReference>
<feature type="compositionally biased region" description="Pro residues" evidence="5">
    <location>
        <begin position="284"/>
        <end position="312"/>
    </location>
</feature>
<name>A0A8J2LTV5_9HEXA</name>
<feature type="domain" description="Pre-mRNA polyadenylation factor Fip1" evidence="6">
    <location>
        <begin position="151"/>
        <end position="193"/>
    </location>
</feature>
<evidence type="ECO:0000259" key="6">
    <source>
        <dbReference type="Pfam" id="PF05182"/>
    </source>
</evidence>
<accession>A0A8J2LTV5</accession>
<dbReference type="EMBL" id="CAJVCH010571523">
    <property type="protein sequence ID" value="CAG7837746.1"/>
    <property type="molecule type" value="Genomic_DNA"/>
</dbReference>
<feature type="compositionally biased region" description="Acidic residues" evidence="5">
    <location>
        <begin position="71"/>
        <end position="98"/>
    </location>
</feature>
<evidence type="ECO:0000256" key="2">
    <source>
        <dbReference type="ARBA" id="ARBA00007459"/>
    </source>
</evidence>
<feature type="region of interest" description="Disordered" evidence="5">
    <location>
        <begin position="1"/>
        <end position="148"/>
    </location>
</feature>
<keyword evidence="8" id="KW-1185">Reference proteome</keyword>
<evidence type="ECO:0000256" key="5">
    <source>
        <dbReference type="SAM" id="MobiDB-lite"/>
    </source>
</evidence>
<evidence type="ECO:0000313" key="7">
    <source>
        <dbReference type="EMBL" id="CAG7837746.1"/>
    </source>
</evidence>
<dbReference type="Proteomes" id="UP000708208">
    <property type="component" value="Unassembled WGS sequence"/>
</dbReference>
<feature type="compositionally biased region" description="Low complexity" evidence="5">
    <location>
        <begin position="356"/>
        <end position="365"/>
    </location>
</feature>
<keyword evidence="4" id="KW-0539">Nucleus</keyword>
<evidence type="ECO:0000313" key="8">
    <source>
        <dbReference type="Proteomes" id="UP000708208"/>
    </source>
</evidence>
<gene>
    <name evidence="7" type="ORF">AFUS01_LOCUS46811</name>
</gene>
<comment type="subcellular location">
    <subcellularLocation>
        <location evidence="1">Nucleus</location>
    </subcellularLocation>
</comment>
<feature type="region of interest" description="Disordered" evidence="5">
    <location>
        <begin position="344"/>
        <end position="386"/>
    </location>
</feature>
<protein>
    <recommendedName>
        <fullName evidence="6">Pre-mRNA polyadenylation factor Fip1 domain-containing protein</fullName>
    </recommendedName>
</protein>
<evidence type="ECO:0000256" key="4">
    <source>
        <dbReference type="ARBA" id="ARBA00023242"/>
    </source>
</evidence>
<reference evidence="7" key="1">
    <citation type="submission" date="2021-06" db="EMBL/GenBank/DDBJ databases">
        <authorList>
            <person name="Hodson N. C."/>
            <person name="Mongue J. A."/>
            <person name="Jaron S. K."/>
        </authorList>
    </citation>
    <scope>NUCLEOTIDE SEQUENCE</scope>
</reference>
<dbReference type="GO" id="GO:0006397">
    <property type="term" value="P:mRNA processing"/>
    <property type="evidence" value="ECO:0007669"/>
    <property type="project" value="UniProtKB-KW"/>
</dbReference>
<proteinExistence type="inferred from homology"/>
<feature type="region of interest" description="Disordered" evidence="5">
    <location>
        <begin position="280"/>
        <end position="327"/>
    </location>
</feature>
<feature type="region of interest" description="Disordered" evidence="5">
    <location>
        <begin position="196"/>
        <end position="229"/>
    </location>
</feature>
<dbReference type="PANTHER" id="PTHR13484:SF0">
    <property type="entry name" value="PRE-MRNA 3'-END-PROCESSING FACTOR FIP1"/>
    <property type="match status" value="1"/>
</dbReference>
<dbReference type="Pfam" id="PF05182">
    <property type="entry name" value="Fip1"/>
    <property type="match status" value="1"/>
</dbReference>
<dbReference type="GO" id="GO:0005847">
    <property type="term" value="C:mRNA cleavage and polyadenylation specificity factor complex"/>
    <property type="evidence" value="ECO:0007669"/>
    <property type="project" value="TreeGrafter"/>
</dbReference>